<feature type="transmembrane region" description="Helical" evidence="6">
    <location>
        <begin position="219"/>
        <end position="241"/>
    </location>
</feature>
<evidence type="ECO:0000256" key="4">
    <source>
        <dbReference type="ARBA" id="ARBA00022989"/>
    </source>
</evidence>
<evidence type="ECO:0000256" key="5">
    <source>
        <dbReference type="ARBA" id="ARBA00023136"/>
    </source>
</evidence>
<dbReference type="GO" id="GO:0022857">
    <property type="term" value="F:transmembrane transporter activity"/>
    <property type="evidence" value="ECO:0007669"/>
    <property type="project" value="InterPro"/>
</dbReference>
<organism evidence="8 9">
    <name type="scientific">Brachybacterium ginsengisoli</name>
    <dbReference type="NCBI Taxonomy" id="1331682"/>
    <lineage>
        <taxon>Bacteria</taxon>
        <taxon>Bacillati</taxon>
        <taxon>Actinomycetota</taxon>
        <taxon>Actinomycetes</taxon>
        <taxon>Micrococcales</taxon>
        <taxon>Dermabacteraceae</taxon>
        <taxon>Brachybacterium</taxon>
    </lineage>
</organism>
<feature type="transmembrane region" description="Helical" evidence="6">
    <location>
        <begin position="304"/>
        <end position="323"/>
    </location>
</feature>
<gene>
    <name evidence="8" type="ORF">CFK41_11325</name>
</gene>
<keyword evidence="9" id="KW-1185">Reference proteome</keyword>
<keyword evidence="2" id="KW-1003">Cell membrane</keyword>
<dbReference type="PANTHER" id="PTHR23513">
    <property type="entry name" value="INTEGRAL MEMBRANE EFFLUX PROTEIN-RELATED"/>
    <property type="match status" value="1"/>
</dbReference>
<dbReference type="InterPro" id="IPR020846">
    <property type="entry name" value="MFS_dom"/>
</dbReference>
<evidence type="ECO:0000313" key="8">
    <source>
        <dbReference type="EMBL" id="ATG55288.1"/>
    </source>
</evidence>
<name>A0A291GYL2_9MICO</name>
<keyword evidence="5 6" id="KW-0472">Membrane</keyword>
<dbReference type="EMBL" id="CP023564">
    <property type="protein sequence ID" value="ATG55288.1"/>
    <property type="molecule type" value="Genomic_DNA"/>
</dbReference>
<feature type="transmembrane region" description="Helical" evidence="6">
    <location>
        <begin position="370"/>
        <end position="389"/>
    </location>
</feature>
<feature type="transmembrane region" description="Helical" evidence="6">
    <location>
        <begin position="45"/>
        <end position="66"/>
    </location>
</feature>
<comment type="subcellular location">
    <subcellularLocation>
        <location evidence="1">Cell membrane</location>
        <topology evidence="1">Multi-pass membrane protein</topology>
    </subcellularLocation>
</comment>
<dbReference type="AlphaFoldDB" id="A0A291GYL2"/>
<feature type="transmembrane region" description="Helical" evidence="6">
    <location>
        <begin position="12"/>
        <end position="33"/>
    </location>
</feature>
<dbReference type="Proteomes" id="UP000217889">
    <property type="component" value="Chromosome"/>
</dbReference>
<dbReference type="InterPro" id="IPR011701">
    <property type="entry name" value="MFS"/>
</dbReference>
<protein>
    <recommendedName>
        <fullName evidence="7">Major facilitator superfamily (MFS) profile domain-containing protein</fullName>
    </recommendedName>
</protein>
<dbReference type="RefSeq" id="WP_096799750.1">
    <property type="nucleotide sequence ID" value="NZ_CP023564.1"/>
</dbReference>
<evidence type="ECO:0000256" key="3">
    <source>
        <dbReference type="ARBA" id="ARBA00022692"/>
    </source>
</evidence>
<dbReference type="Gene3D" id="1.20.1250.20">
    <property type="entry name" value="MFS general substrate transporter like domains"/>
    <property type="match status" value="1"/>
</dbReference>
<dbReference type="InterPro" id="IPR036259">
    <property type="entry name" value="MFS_trans_sf"/>
</dbReference>
<dbReference type="OrthoDB" id="4965946at2"/>
<feature type="transmembrane region" description="Helical" evidence="6">
    <location>
        <begin position="278"/>
        <end position="298"/>
    </location>
</feature>
<evidence type="ECO:0000259" key="7">
    <source>
        <dbReference type="PROSITE" id="PS50850"/>
    </source>
</evidence>
<proteinExistence type="predicted"/>
<accession>A0A291GYL2</accession>
<feature type="transmembrane region" description="Helical" evidence="6">
    <location>
        <begin position="87"/>
        <end position="109"/>
    </location>
</feature>
<dbReference type="PANTHER" id="PTHR23513:SF6">
    <property type="entry name" value="MAJOR FACILITATOR SUPERFAMILY ASSOCIATED DOMAIN-CONTAINING PROTEIN"/>
    <property type="match status" value="1"/>
</dbReference>
<reference evidence="8 9" key="1">
    <citation type="journal article" date="2014" name="Int. J. Syst. Evol. Microbiol.">
        <title>Brachybacterium ginsengisoli sp. nov., isolated from soil of a ginseng field.</title>
        <authorList>
            <person name="Hoang V.A."/>
            <person name="Kim Y.J."/>
            <person name="Nguyen N.L."/>
            <person name="Yang D.C."/>
        </authorList>
    </citation>
    <scope>NUCLEOTIDE SEQUENCE [LARGE SCALE GENOMIC DNA]</scope>
    <source>
        <strain evidence="8 9">DCY80</strain>
    </source>
</reference>
<dbReference type="CDD" id="cd06173">
    <property type="entry name" value="MFS_MefA_like"/>
    <property type="match status" value="1"/>
</dbReference>
<dbReference type="GO" id="GO:0005886">
    <property type="term" value="C:plasma membrane"/>
    <property type="evidence" value="ECO:0007669"/>
    <property type="project" value="UniProtKB-SubCell"/>
</dbReference>
<keyword evidence="3 6" id="KW-0812">Transmembrane</keyword>
<evidence type="ECO:0000256" key="2">
    <source>
        <dbReference type="ARBA" id="ARBA00022475"/>
    </source>
</evidence>
<evidence type="ECO:0000256" key="6">
    <source>
        <dbReference type="SAM" id="Phobius"/>
    </source>
</evidence>
<sequence length="423" mass="43670">MPLRRKSEYLRWLVGDLLLDAGTGIGAFAFPLITYMVTGDLGTTGLVALVQGLGALAGLIPGGLLADRVERRRLRLLAGATGALLQAVLVIVLLSGAAGAVVLAVLAFADRFRETLLGSASHAMLKQIVPTAQLPRAVAVNQGRQAAVEMGSGPAGGALLGLSVVFPPLAQLLGNLGSLLATLTMQRRYHPRSEGAVRTRVREDLREALRWTISQPLRLQILAIASSVNLGANGLIFAVLLDLASEGVSATRIGLLNTVLAAAILLGAFLAPRMVDTVPTGVLAIVPVSLMALVGVFLATGPSMLLVGAAYAVLGIGIPAINASSQGFFTHITPVAMQGRVSSLMRVVSSSLMPLAPAMAGWGLDLVGLMPTMLVFAGVLALGALAGLLGRDLRRIPTAPQWERYAREEGLAVDEGGASASGD</sequence>
<evidence type="ECO:0000256" key="1">
    <source>
        <dbReference type="ARBA" id="ARBA00004651"/>
    </source>
</evidence>
<feature type="transmembrane region" description="Helical" evidence="6">
    <location>
        <begin position="253"/>
        <end position="271"/>
    </location>
</feature>
<dbReference type="KEGG" id="bgg:CFK41_11325"/>
<evidence type="ECO:0000313" key="9">
    <source>
        <dbReference type="Proteomes" id="UP000217889"/>
    </source>
</evidence>
<dbReference type="SUPFAM" id="SSF103473">
    <property type="entry name" value="MFS general substrate transporter"/>
    <property type="match status" value="1"/>
</dbReference>
<dbReference type="Pfam" id="PF07690">
    <property type="entry name" value="MFS_1"/>
    <property type="match status" value="1"/>
</dbReference>
<dbReference type="PROSITE" id="PS50850">
    <property type="entry name" value="MFS"/>
    <property type="match status" value="1"/>
</dbReference>
<keyword evidence="4 6" id="KW-1133">Transmembrane helix</keyword>
<feature type="domain" description="Major facilitator superfamily (MFS) profile" evidence="7">
    <location>
        <begin position="218"/>
        <end position="423"/>
    </location>
</feature>